<dbReference type="EMBL" id="CP016545">
    <property type="protein sequence ID" value="ANU06483.1"/>
    <property type="molecule type" value="Genomic_DNA"/>
</dbReference>
<gene>
    <name evidence="9" type="ORF">A6F65_00156</name>
</gene>
<feature type="transmembrane region" description="Helical" evidence="7">
    <location>
        <begin position="41"/>
        <end position="65"/>
    </location>
</feature>
<dbReference type="Proteomes" id="UP000092698">
    <property type="component" value="Chromosome"/>
</dbReference>
<evidence type="ECO:0000256" key="2">
    <source>
        <dbReference type="ARBA" id="ARBA00006143"/>
    </source>
</evidence>
<feature type="transmembrane region" description="Helical" evidence="7">
    <location>
        <begin position="199"/>
        <end position="216"/>
    </location>
</feature>
<evidence type="ECO:0000256" key="5">
    <source>
        <dbReference type="ARBA" id="ARBA00022989"/>
    </source>
</evidence>
<dbReference type="OrthoDB" id="9811352at2"/>
<evidence type="ECO:0000313" key="10">
    <source>
        <dbReference type="Proteomes" id="UP000092698"/>
    </source>
</evidence>
<feature type="transmembrane region" description="Helical" evidence="7">
    <location>
        <begin position="71"/>
        <end position="89"/>
    </location>
</feature>
<evidence type="ECO:0000256" key="1">
    <source>
        <dbReference type="ARBA" id="ARBA00004141"/>
    </source>
</evidence>
<keyword evidence="5 7" id="KW-1133">Transmembrane helix</keyword>
<reference evidence="9 10" key="1">
    <citation type="submission" date="2016-07" db="EMBL/GenBank/DDBJ databases">
        <title>Complete genome sequence of Altererythrobacter namhicola JCM 16345T, containing esterase-encoding genes.</title>
        <authorList>
            <person name="Cheng H."/>
            <person name="Wu Y.-H."/>
            <person name="Jian S.-L."/>
            <person name="Huo Y.-Y."/>
            <person name="Wang C.-S."/>
            <person name="Xu X.-W."/>
        </authorList>
    </citation>
    <scope>NUCLEOTIDE SEQUENCE [LARGE SCALE GENOMIC DNA]</scope>
    <source>
        <strain evidence="9 10">JCM 16345</strain>
    </source>
</reference>
<feature type="domain" description="Cytochrome C biogenesis protein transmembrane" evidence="8">
    <location>
        <begin position="6"/>
        <end position="213"/>
    </location>
</feature>
<dbReference type="PANTHER" id="PTHR31272:SF9">
    <property type="entry name" value="BLL1027 PROTEIN"/>
    <property type="match status" value="1"/>
</dbReference>
<accession>A0A1C7D5A5</accession>
<keyword evidence="6 7" id="KW-0472">Membrane</keyword>
<dbReference type="AlphaFoldDB" id="A0A1C7D5A5"/>
<feature type="transmembrane region" description="Helical" evidence="7">
    <location>
        <begin position="154"/>
        <end position="178"/>
    </location>
</feature>
<proteinExistence type="inferred from homology"/>
<dbReference type="PANTHER" id="PTHR31272">
    <property type="entry name" value="CYTOCHROME C-TYPE BIOGENESIS PROTEIN HI_1454-RELATED"/>
    <property type="match status" value="1"/>
</dbReference>
<dbReference type="Pfam" id="PF02683">
    <property type="entry name" value="DsbD_TM"/>
    <property type="match status" value="1"/>
</dbReference>
<evidence type="ECO:0000313" key="9">
    <source>
        <dbReference type="EMBL" id="ANU06483.1"/>
    </source>
</evidence>
<dbReference type="InterPro" id="IPR003834">
    <property type="entry name" value="Cyt_c_assmbl_TM_dom"/>
</dbReference>
<evidence type="ECO:0000256" key="7">
    <source>
        <dbReference type="SAM" id="Phobius"/>
    </source>
</evidence>
<keyword evidence="4" id="KW-0201">Cytochrome c-type biogenesis</keyword>
<keyword evidence="3 7" id="KW-0812">Transmembrane</keyword>
<evidence type="ECO:0000256" key="3">
    <source>
        <dbReference type="ARBA" id="ARBA00022692"/>
    </source>
</evidence>
<evidence type="ECO:0000256" key="6">
    <source>
        <dbReference type="ARBA" id="ARBA00023136"/>
    </source>
</evidence>
<feature type="transmembrane region" description="Helical" evidence="7">
    <location>
        <begin position="6"/>
        <end position="29"/>
    </location>
</feature>
<organism evidence="9 10">
    <name type="scientific">Paraurantiacibacter namhicola</name>
    <dbReference type="NCBI Taxonomy" id="645517"/>
    <lineage>
        <taxon>Bacteria</taxon>
        <taxon>Pseudomonadati</taxon>
        <taxon>Pseudomonadota</taxon>
        <taxon>Alphaproteobacteria</taxon>
        <taxon>Sphingomonadales</taxon>
        <taxon>Erythrobacteraceae</taxon>
        <taxon>Paraurantiacibacter</taxon>
    </lineage>
</organism>
<comment type="subcellular location">
    <subcellularLocation>
        <location evidence="1">Membrane</location>
        <topology evidence="1">Multi-pass membrane protein</topology>
    </subcellularLocation>
</comment>
<dbReference type="STRING" id="645517.A6F65_00156"/>
<keyword evidence="10" id="KW-1185">Reference proteome</keyword>
<dbReference type="InterPro" id="IPR051790">
    <property type="entry name" value="Cytochrome_c-biogenesis_DsbD"/>
</dbReference>
<evidence type="ECO:0000259" key="8">
    <source>
        <dbReference type="Pfam" id="PF02683"/>
    </source>
</evidence>
<name>A0A1C7D5A5_9SPHN</name>
<dbReference type="GO" id="GO:0017004">
    <property type="term" value="P:cytochrome complex assembly"/>
    <property type="evidence" value="ECO:0007669"/>
    <property type="project" value="UniProtKB-KW"/>
</dbReference>
<dbReference type="RefSeq" id="WP_067784711.1">
    <property type="nucleotide sequence ID" value="NZ_CP016545.1"/>
</dbReference>
<comment type="similarity">
    <text evidence="2">Belongs to the DsbD family.</text>
</comment>
<dbReference type="KEGG" id="anh:A6F65_00156"/>
<dbReference type="GO" id="GO:0016020">
    <property type="term" value="C:membrane"/>
    <property type="evidence" value="ECO:0007669"/>
    <property type="project" value="UniProtKB-SubCell"/>
</dbReference>
<evidence type="ECO:0000256" key="4">
    <source>
        <dbReference type="ARBA" id="ARBA00022748"/>
    </source>
</evidence>
<protein>
    <submittedName>
        <fullName evidence="9">Cytochrome C biogenesis protein transmembrane region</fullName>
    </submittedName>
</protein>
<sequence length="239" mass="24124">MTASYLLALLAGAITILNPCVLPLMPVIVGSSLGKSRYGPLALALGLVLSFTVFGFAVLAFGHAIGLDARSLRVVAGVLLALAGVVLLVPPLQAKLSQWGAPLANVGNRMLGRVGGDGAGGQFLVGTLLGIVWAPCVGPTLGAAIGAASAGENLAQSFATFAFFGVGVAGSILAFAYGSRAAMRDRVKGTAAIAKYAKPVFGVILFGVGLAVLTGADKLLEAAILDLLPQSLVDFTTRY</sequence>